<gene>
    <name evidence="5" type="ORF">VHP8226_01111</name>
</gene>
<accession>A0ABM8ZGS0</accession>
<reference evidence="5" key="1">
    <citation type="submission" date="2021-12" db="EMBL/GenBank/DDBJ databases">
        <authorList>
            <person name="Rodrigo-Torres L."/>
            <person name="Arahal R. D."/>
            <person name="Lucena T."/>
        </authorList>
    </citation>
    <scope>NUCLEOTIDE SEQUENCE</scope>
    <source>
        <strain evidence="5">CECT 8226</strain>
    </source>
</reference>
<sequence>MKIFIANSPAEAHIAHQQLVSQGIQSEVRGESLYGLRGEVPFDESTLPYVWLIDTRRAPEAKRTIENWQINLSNAGEGLMWLCQACEEENEAQFDICWNCMQPNISEVKS</sequence>
<comment type="caution">
    <text evidence="5">The sequence shown here is derived from an EMBL/GenBank/DDBJ whole genome shotgun (WGS) entry which is preliminary data.</text>
</comment>
<evidence type="ECO:0000313" key="6">
    <source>
        <dbReference type="Proteomes" id="UP000838160"/>
    </source>
</evidence>
<dbReference type="RefSeq" id="WP_237484108.1">
    <property type="nucleotide sequence ID" value="NZ_CAKLCM010000002.1"/>
</dbReference>
<keyword evidence="2" id="KW-0863">Zinc-finger</keyword>
<name>A0ABM8ZGS0_9VIBR</name>
<dbReference type="Proteomes" id="UP000838160">
    <property type="component" value="Unassembled WGS sequence"/>
</dbReference>
<feature type="domain" description="RanBP2-type" evidence="4">
    <location>
        <begin position="81"/>
        <end position="100"/>
    </location>
</feature>
<evidence type="ECO:0000256" key="3">
    <source>
        <dbReference type="ARBA" id="ARBA00022833"/>
    </source>
</evidence>
<evidence type="ECO:0000313" key="5">
    <source>
        <dbReference type="EMBL" id="CAH0525584.1"/>
    </source>
</evidence>
<keyword evidence="3" id="KW-0862">Zinc</keyword>
<keyword evidence="1" id="KW-0479">Metal-binding</keyword>
<organism evidence="5 6">
    <name type="scientific">Vibrio hippocampi</name>
    <dbReference type="NCBI Taxonomy" id="654686"/>
    <lineage>
        <taxon>Bacteria</taxon>
        <taxon>Pseudomonadati</taxon>
        <taxon>Pseudomonadota</taxon>
        <taxon>Gammaproteobacteria</taxon>
        <taxon>Vibrionales</taxon>
        <taxon>Vibrionaceae</taxon>
        <taxon>Vibrio</taxon>
    </lineage>
</organism>
<proteinExistence type="predicted"/>
<evidence type="ECO:0000256" key="1">
    <source>
        <dbReference type="ARBA" id="ARBA00022723"/>
    </source>
</evidence>
<keyword evidence="6" id="KW-1185">Reference proteome</keyword>
<evidence type="ECO:0000256" key="2">
    <source>
        <dbReference type="ARBA" id="ARBA00022771"/>
    </source>
</evidence>
<dbReference type="EMBL" id="CAKLCM010000002">
    <property type="protein sequence ID" value="CAH0525584.1"/>
    <property type="molecule type" value="Genomic_DNA"/>
</dbReference>
<dbReference type="InterPro" id="IPR001876">
    <property type="entry name" value="Znf_RanBP2"/>
</dbReference>
<evidence type="ECO:0000259" key="4">
    <source>
        <dbReference type="PROSITE" id="PS01358"/>
    </source>
</evidence>
<dbReference type="PROSITE" id="PS01358">
    <property type="entry name" value="ZF_RANBP2_1"/>
    <property type="match status" value="1"/>
</dbReference>
<protein>
    <recommendedName>
        <fullName evidence="4">RanBP2-type domain-containing protein</fullName>
    </recommendedName>
</protein>